<organism evidence="1 2">
    <name type="scientific">Thermocatellispora tengchongensis</name>
    <dbReference type="NCBI Taxonomy" id="1073253"/>
    <lineage>
        <taxon>Bacteria</taxon>
        <taxon>Bacillati</taxon>
        <taxon>Actinomycetota</taxon>
        <taxon>Actinomycetes</taxon>
        <taxon>Streptosporangiales</taxon>
        <taxon>Streptosporangiaceae</taxon>
        <taxon>Thermocatellispora</taxon>
    </lineage>
</organism>
<reference evidence="1 2" key="1">
    <citation type="submission" date="2020-08" db="EMBL/GenBank/DDBJ databases">
        <title>Genomic Encyclopedia of Type Strains, Phase IV (KMG-IV): sequencing the most valuable type-strain genomes for metagenomic binning, comparative biology and taxonomic classification.</title>
        <authorList>
            <person name="Goeker M."/>
        </authorList>
    </citation>
    <scope>NUCLEOTIDE SEQUENCE [LARGE SCALE GENOMIC DNA]</scope>
    <source>
        <strain evidence="1 2">DSM 45615</strain>
    </source>
</reference>
<dbReference type="AlphaFoldDB" id="A0A840PKJ2"/>
<name>A0A840PKJ2_9ACTN</name>
<dbReference type="RefSeq" id="WP_185054493.1">
    <property type="nucleotide sequence ID" value="NZ_BAABIX010000038.1"/>
</dbReference>
<accession>A0A840PKJ2</accession>
<dbReference type="GO" id="GO:0003677">
    <property type="term" value="F:DNA binding"/>
    <property type="evidence" value="ECO:0007669"/>
    <property type="project" value="UniProtKB-KW"/>
</dbReference>
<gene>
    <name evidence="1" type="ORF">HNP84_007339</name>
</gene>
<comment type="caution">
    <text evidence="1">The sequence shown here is derived from an EMBL/GenBank/DDBJ whole genome shotgun (WGS) entry which is preliminary data.</text>
</comment>
<proteinExistence type="predicted"/>
<protein>
    <submittedName>
        <fullName evidence="1">Putative DNA-binding transcriptional regulator AlpA</fullName>
    </submittedName>
</protein>
<keyword evidence="2" id="KW-1185">Reference proteome</keyword>
<evidence type="ECO:0000313" key="1">
    <source>
        <dbReference type="EMBL" id="MBB5137587.1"/>
    </source>
</evidence>
<sequence>MTTENTTSRELEIVNAVRRVAVALGYDDAEAARVAQDLEQDGREDWSSAELLLLALGELTKRDPDRRDLVSAAEAAEILGVSRQRVHQLADRDDFPRPRYELATGKLWTRADITEFNKRWERKTGRPRRAK</sequence>
<keyword evidence="1" id="KW-0238">DNA-binding</keyword>
<evidence type="ECO:0000313" key="2">
    <source>
        <dbReference type="Proteomes" id="UP000578449"/>
    </source>
</evidence>
<dbReference type="Proteomes" id="UP000578449">
    <property type="component" value="Unassembled WGS sequence"/>
</dbReference>
<dbReference type="EMBL" id="JACHGN010000019">
    <property type="protein sequence ID" value="MBB5137587.1"/>
    <property type="molecule type" value="Genomic_DNA"/>
</dbReference>